<dbReference type="Pfam" id="PF13441">
    <property type="entry name" value="Gly-zipper_YMGG"/>
    <property type="match status" value="1"/>
</dbReference>
<protein>
    <recommendedName>
        <fullName evidence="1">YMGG-like Gly-zipper domain-containing protein</fullName>
    </recommendedName>
</protein>
<dbReference type="PROSITE" id="PS51257">
    <property type="entry name" value="PROKAR_LIPOPROTEIN"/>
    <property type="match status" value="1"/>
</dbReference>
<sequence>MNFASRLTAAALLVLTLAGCEGLNRTQQRTLTGGALGAAGGAALGAITGGSAVTGALIGGAGGAAVGALTR</sequence>
<accession>A0A9X1IIN8</accession>
<evidence type="ECO:0000313" key="3">
    <source>
        <dbReference type="Proteomes" id="UP001139311"/>
    </source>
</evidence>
<proteinExistence type="predicted"/>
<name>A0A9X1IIN8_9PROT</name>
<reference evidence="2" key="1">
    <citation type="submission" date="2021-10" db="EMBL/GenBank/DDBJ databases">
        <title>Roseicella aerolatum sp. nov., isolated from aerosols of e-waste dismantling site.</title>
        <authorList>
            <person name="Qin T."/>
        </authorList>
    </citation>
    <scope>NUCLEOTIDE SEQUENCE</scope>
    <source>
        <strain evidence="2">GB24</strain>
    </source>
</reference>
<dbReference type="AlphaFoldDB" id="A0A9X1IIN8"/>
<dbReference type="RefSeq" id="WP_226610922.1">
    <property type="nucleotide sequence ID" value="NZ_JAJAQI010000031.1"/>
</dbReference>
<organism evidence="2 3">
    <name type="scientific">Roseicella aerolata</name>
    <dbReference type="NCBI Taxonomy" id="2883479"/>
    <lineage>
        <taxon>Bacteria</taxon>
        <taxon>Pseudomonadati</taxon>
        <taxon>Pseudomonadota</taxon>
        <taxon>Alphaproteobacteria</taxon>
        <taxon>Acetobacterales</taxon>
        <taxon>Roseomonadaceae</taxon>
        <taxon>Roseicella</taxon>
    </lineage>
</organism>
<evidence type="ECO:0000313" key="2">
    <source>
        <dbReference type="EMBL" id="MCB4823790.1"/>
    </source>
</evidence>
<feature type="domain" description="YMGG-like Gly-zipper" evidence="1">
    <location>
        <begin position="28"/>
        <end position="70"/>
    </location>
</feature>
<evidence type="ECO:0000259" key="1">
    <source>
        <dbReference type="Pfam" id="PF13441"/>
    </source>
</evidence>
<comment type="caution">
    <text evidence="2">The sequence shown here is derived from an EMBL/GenBank/DDBJ whole genome shotgun (WGS) entry which is preliminary data.</text>
</comment>
<dbReference type="InterPro" id="IPR027367">
    <property type="entry name" value="Gly-zipper_YMGG"/>
</dbReference>
<dbReference type="EMBL" id="JAJAQI010000031">
    <property type="protein sequence ID" value="MCB4823790.1"/>
    <property type="molecule type" value="Genomic_DNA"/>
</dbReference>
<gene>
    <name evidence="2" type="ORF">LHA35_18835</name>
</gene>
<dbReference type="Proteomes" id="UP001139311">
    <property type="component" value="Unassembled WGS sequence"/>
</dbReference>
<keyword evidence="3" id="KW-1185">Reference proteome</keyword>